<proteinExistence type="predicted"/>
<feature type="region of interest" description="Disordered" evidence="1">
    <location>
        <begin position="173"/>
        <end position="209"/>
    </location>
</feature>
<feature type="compositionally biased region" description="Polar residues" evidence="1">
    <location>
        <begin position="173"/>
        <end position="185"/>
    </location>
</feature>
<dbReference type="KEGG" id="cag:Cagg_0809"/>
<dbReference type="RefSeq" id="WP_012616098.1">
    <property type="nucleotide sequence ID" value="NC_011831.1"/>
</dbReference>
<organism evidence="2 3">
    <name type="scientific">Chloroflexus aggregans (strain MD-66 / DSM 9485)</name>
    <dbReference type="NCBI Taxonomy" id="326427"/>
    <lineage>
        <taxon>Bacteria</taxon>
        <taxon>Bacillati</taxon>
        <taxon>Chloroflexota</taxon>
        <taxon>Chloroflexia</taxon>
        <taxon>Chloroflexales</taxon>
        <taxon>Chloroflexineae</taxon>
        <taxon>Chloroflexaceae</taxon>
        <taxon>Chloroflexus</taxon>
    </lineage>
</organism>
<dbReference type="STRING" id="326427.Cagg_0809"/>
<reference evidence="2" key="1">
    <citation type="submission" date="2008-12" db="EMBL/GenBank/DDBJ databases">
        <title>Complete sequence of Chloroflexus aggregans DSM 9485.</title>
        <authorList>
            <consortium name="US DOE Joint Genome Institute"/>
            <person name="Lucas S."/>
            <person name="Copeland A."/>
            <person name="Lapidus A."/>
            <person name="Glavina del Rio T."/>
            <person name="Dalin E."/>
            <person name="Tice H."/>
            <person name="Pitluck S."/>
            <person name="Foster B."/>
            <person name="Larimer F."/>
            <person name="Land M."/>
            <person name="Hauser L."/>
            <person name="Kyrpides N."/>
            <person name="Mikhailova N."/>
            <person name="Bryant D."/>
            <person name="Richardson P."/>
        </authorList>
    </citation>
    <scope>NUCLEOTIDE SEQUENCE</scope>
    <source>
        <strain evidence="2">DSM 9485</strain>
    </source>
</reference>
<dbReference type="EMBL" id="CP001337">
    <property type="protein sequence ID" value="ACL23732.1"/>
    <property type="molecule type" value="Genomic_DNA"/>
</dbReference>
<dbReference type="PANTHER" id="PTHR35279:SF1">
    <property type="entry name" value="ARABINANASE_LEVANSUCRASE_INVERTASE"/>
    <property type="match status" value="1"/>
</dbReference>
<dbReference type="AlphaFoldDB" id="B8G5M1"/>
<dbReference type="eggNOG" id="COG2152">
    <property type="taxonomic scope" value="Bacteria"/>
</dbReference>
<name>B8G5M1_CHLAD</name>
<keyword evidence="3" id="KW-1185">Reference proteome</keyword>
<evidence type="ECO:0000313" key="3">
    <source>
        <dbReference type="Proteomes" id="UP000002508"/>
    </source>
</evidence>
<accession>B8G5M1</accession>
<evidence type="ECO:0000313" key="2">
    <source>
        <dbReference type="EMBL" id="ACL23732.1"/>
    </source>
</evidence>
<dbReference type="HOGENOM" id="CLU_1313595_0_0_0"/>
<sequence>MNDTHYRALVWPLLLGVAFSKLGNVPIANATTPNRQSWVHQAGTCLPTLEGTVVGRIDESCGGTDIGVNTTQSYGHTRIRDAASPATYERSRTTGLCYHMCYQVIDRSGRFFIGYTVSPGGFHWTRLPGPGTNGSVTGRDPTDTFDAQTATSTTFTTDADTLTLLCFNEGSGHLTTDRSGNNRTLTLGRPPNANTNNPLGVTSTAPSAP</sequence>
<feature type="compositionally biased region" description="Polar residues" evidence="1">
    <location>
        <begin position="192"/>
        <end position="209"/>
    </location>
</feature>
<dbReference type="OrthoDB" id="135806at2"/>
<evidence type="ECO:0000256" key="1">
    <source>
        <dbReference type="SAM" id="MobiDB-lite"/>
    </source>
</evidence>
<gene>
    <name evidence="2" type="ordered locus">Cagg_0809</name>
</gene>
<dbReference type="PANTHER" id="PTHR35279">
    <property type="match status" value="1"/>
</dbReference>
<protein>
    <submittedName>
        <fullName evidence="2">Laminin G, domain-containing 2</fullName>
    </submittedName>
</protein>
<dbReference type="Proteomes" id="UP000002508">
    <property type="component" value="Chromosome"/>
</dbReference>